<sequence length="303" mass="35453">MELLDWLKQQYQWQDVKFINEELIETEQGKKRLCYWSDKALLDWHIEWRDGCSVTPYVLADRMIRSKEQEAALSWKEGWLTVHDEVADSHFVKARAREIGTMIGAMIQHGIATASPVKTLLQDEPIFRQLYMYVSHLSKEQQLLVTSLLNEAEIRMRKATALRKQLKDEPLPLLDPIKSVKQAKQVYQVLIWNGTMGYPERGYRSLRTFLGDWLDVFGKEAFCELLGGMYLDERLTREQAILLLSECLKPYELNQLVILIKQNPSEQKINQTLEQATKEWEQSKHLVQMISASIDQRKKVLTQ</sequence>
<keyword evidence="2" id="KW-1185">Reference proteome</keyword>
<dbReference type="EMBL" id="VLKZ01000004">
    <property type="protein sequence ID" value="TWI57083.1"/>
    <property type="molecule type" value="Genomic_DNA"/>
</dbReference>
<dbReference type="AlphaFoldDB" id="A0A562QK87"/>
<dbReference type="Proteomes" id="UP000315711">
    <property type="component" value="Unassembled WGS sequence"/>
</dbReference>
<evidence type="ECO:0000313" key="1">
    <source>
        <dbReference type="EMBL" id="TWI57083.1"/>
    </source>
</evidence>
<comment type="caution">
    <text evidence="1">The sequence shown here is derived from an EMBL/GenBank/DDBJ whole genome shotgun (WGS) entry which is preliminary data.</text>
</comment>
<reference evidence="1 2" key="1">
    <citation type="journal article" date="2015" name="Stand. Genomic Sci.">
        <title>Genomic Encyclopedia of Bacterial and Archaeal Type Strains, Phase III: the genomes of soil and plant-associated and newly described type strains.</title>
        <authorList>
            <person name="Whitman W.B."/>
            <person name="Woyke T."/>
            <person name="Klenk H.P."/>
            <person name="Zhou Y."/>
            <person name="Lilburn T.G."/>
            <person name="Beck B.J."/>
            <person name="De Vos P."/>
            <person name="Vandamme P."/>
            <person name="Eisen J.A."/>
            <person name="Garrity G."/>
            <person name="Hugenholtz P."/>
            <person name="Kyrpides N.C."/>
        </authorList>
    </citation>
    <scope>NUCLEOTIDE SEQUENCE [LARGE SCALE GENOMIC DNA]</scope>
    <source>
        <strain evidence="1 2">CGMCC 1.10116</strain>
    </source>
</reference>
<organism evidence="1 2">
    <name type="scientific">Halalkalibacter nanhaiisediminis</name>
    <dbReference type="NCBI Taxonomy" id="688079"/>
    <lineage>
        <taxon>Bacteria</taxon>
        <taxon>Bacillati</taxon>
        <taxon>Bacillota</taxon>
        <taxon>Bacilli</taxon>
        <taxon>Bacillales</taxon>
        <taxon>Bacillaceae</taxon>
        <taxon>Halalkalibacter</taxon>
    </lineage>
</organism>
<dbReference type="RefSeq" id="WP_144450105.1">
    <property type="nucleotide sequence ID" value="NZ_VLKZ01000004.1"/>
</dbReference>
<gene>
    <name evidence="1" type="ORF">IQ10_01786</name>
</gene>
<evidence type="ECO:0000313" key="2">
    <source>
        <dbReference type="Proteomes" id="UP000315711"/>
    </source>
</evidence>
<dbReference type="OrthoDB" id="2986701at2"/>
<protein>
    <submittedName>
        <fullName evidence="1">Uncharacterized protein</fullName>
    </submittedName>
</protein>
<proteinExistence type="predicted"/>
<name>A0A562QK87_9BACI</name>
<accession>A0A562QK87</accession>